<feature type="domain" description="RRM" evidence="4">
    <location>
        <begin position="4"/>
        <end position="74"/>
    </location>
</feature>
<evidence type="ECO:0000313" key="5">
    <source>
        <dbReference type="EMBL" id="CCD20449.1"/>
    </source>
</evidence>
<evidence type="ECO:0000313" key="6">
    <source>
        <dbReference type="Proteomes" id="UP000009027"/>
    </source>
</evidence>
<evidence type="ECO:0000256" key="3">
    <source>
        <dbReference type="SAM" id="MobiDB-lite"/>
    </source>
</evidence>
<dbReference type="Gene3D" id="3.30.70.330">
    <property type="match status" value="2"/>
</dbReference>
<sequence>MGRYAVRVSGLPEGKNEDDVREFFSRMGTVVYCKVKGTGATVEYENEDDYRDALNLNGVEFVDGYTIKVENESSTNDERNASGSAGCNTDSNGDAFAGSGEAGNSEGRPQYFEDFKVAVRRLPDNATEQQLRDLFEEYGKITDFFMESNRRYAFVGFENAECLEAALQANGRELNGSIIEVEKKRSGVRDLMDCKIVMKGLPPAVKQDMTFALSFPAWESRLTYLSTTRSNLPSWALPTRKCVVRLYSSTAQSLMVIEFKLNVASGRDASNATRRDTWLFNAVWLTNTAATVGAWATRHGTAVFSCGHTTAVPTTMVTMVARWAAIAAWITAGAWTMTGAEITIDVVTMTGVGTLTGEVIWIGVVKWTGVVTLTGELTLTGVVTTTGDLKTTDAAQGRVLSRTSATTVVVLEAGAPSDLFVNVTGVEAEAAASPGAATRGTATATGGAIVKVLKLLEQASKWLCSHLCIHAYCLASFPHLQCVLRSPQQQLATCSLCYCCKQK</sequence>
<dbReference type="InterPro" id="IPR012677">
    <property type="entry name" value="Nucleotide-bd_a/b_plait_sf"/>
</dbReference>
<feature type="compositionally biased region" description="Polar residues" evidence="3">
    <location>
        <begin position="81"/>
        <end position="92"/>
    </location>
</feature>
<dbReference type="InterPro" id="IPR050374">
    <property type="entry name" value="RRT5_SRSF_SR"/>
</dbReference>
<evidence type="ECO:0000256" key="1">
    <source>
        <dbReference type="ARBA" id="ARBA00022884"/>
    </source>
</evidence>
<evidence type="ECO:0000259" key="4">
    <source>
        <dbReference type="PROSITE" id="PS50102"/>
    </source>
</evidence>
<dbReference type="SUPFAM" id="SSF54928">
    <property type="entry name" value="RNA-binding domain, RBD"/>
    <property type="match status" value="2"/>
</dbReference>
<gene>
    <name evidence="5" type="ORF">TvY486_0032740</name>
</gene>
<dbReference type="InterPro" id="IPR035979">
    <property type="entry name" value="RBD_domain_sf"/>
</dbReference>
<dbReference type="GO" id="GO:0003729">
    <property type="term" value="F:mRNA binding"/>
    <property type="evidence" value="ECO:0007669"/>
    <property type="project" value="TreeGrafter"/>
</dbReference>
<organism evidence="5 6">
    <name type="scientific">Trypanosoma vivax (strain Y486)</name>
    <dbReference type="NCBI Taxonomy" id="1055687"/>
    <lineage>
        <taxon>Eukaryota</taxon>
        <taxon>Discoba</taxon>
        <taxon>Euglenozoa</taxon>
        <taxon>Kinetoplastea</taxon>
        <taxon>Metakinetoplastina</taxon>
        <taxon>Trypanosomatida</taxon>
        <taxon>Trypanosomatidae</taxon>
        <taxon>Trypanosoma</taxon>
        <taxon>Duttonella</taxon>
    </lineage>
</organism>
<dbReference type="InterPro" id="IPR000504">
    <property type="entry name" value="RRM_dom"/>
</dbReference>
<feature type="region of interest" description="Disordered" evidence="3">
    <location>
        <begin position="71"/>
        <end position="108"/>
    </location>
</feature>
<dbReference type="Proteomes" id="UP000009027">
    <property type="component" value="Unassembled WGS sequence"/>
</dbReference>
<dbReference type="PROSITE" id="PS50102">
    <property type="entry name" value="RRM"/>
    <property type="match status" value="2"/>
</dbReference>
<dbReference type="EMBL" id="CAEX01005595">
    <property type="protein sequence ID" value="CCD20449.1"/>
    <property type="molecule type" value="Genomic_DNA"/>
</dbReference>
<keyword evidence="1 2" id="KW-0694">RNA-binding</keyword>
<feature type="domain" description="RRM" evidence="4">
    <location>
        <begin position="115"/>
        <end position="186"/>
    </location>
</feature>
<dbReference type="CDD" id="cd00590">
    <property type="entry name" value="RRM_SF"/>
    <property type="match status" value="2"/>
</dbReference>
<dbReference type="AlphaFoldDB" id="F9WSB0"/>
<reference evidence="5 6" key="1">
    <citation type="journal article" date="2012" name="Proc. Natl. Acad. Sci. U.S.A.">
        <title>Antigenic diversity is generated by distinct evolutionary mechanisms in African trypanosome species.</title>
        <authorList>
            <person name="Jackson A.P."/>
            <person name="Berry A."/>
            <person name="Aslett M."/>
            <person name="Allison H.C."/>
            <person name="Burton P."/>
            <person name="Vavrova-Anderson J."/>
            <person name="Brown R."/>
            <person name="Browne H."/>
            <person name="Corton N."/>
            <person name="Hauser H."/>
            <person name="Gamble J."/>
            <person name="Gilderthorp R."/>
            <person name="Marcello L."/>
            <person name="McQuillan J."/>
            <person name="Otto T.D."/>
            <person name="Quail M.A."/>
            <person name="Sanders M.J."/>
            <person name="van Tonder A."/>
            <person name="Ginger M.L."/>
            <person name="Field M.C."/>
            <person name="Barry J.D."/>
            <person name="Hertz-Fowler C."/>
            <person name="Berriman M."/>
        </authorList>
    </citation>
    <scope>NUCLEOTIDE SEQUENCE</scope>
    <source>
        <strain evidence="5 6">Y486</strain>
    </source>
</reference>
<proteinExistence type="predicted"/>
<dbReference type="GO" id="GO:0005634">
    <property type="term" value="C:nucleus"/>
    <property type="evidence" value="ECO:0007669"/>
    <property type="project" value="TreeGrafter"/>
</dbReference>
<dbReference type="SMART" id="SM00360">
    <property type="entry name" value="RRM"/>
    <property type="match status" value="2"/>
</dbReference>
<evidence type="ECO:0000256" key="2">
    <source>
        <dbReference type="PROSITE-ProRule" id="PRU00176"/>
    </source>
</evidence>
<dbReference type="GO" id="GO:0005737">
    <property type="term" value="C:cytoplasm"/>
    <property type="evidence" value="ECO:0007669"/>
    <property type="project" value="TreeGrafter"/>
</dbReference>
<protein>
    <submittedName>
        <fullName evidence="5">RNA-binding protein, putative</fullName>
    </submittedName>
</protein>
<accession>F9WSB0</accession>
<dbReference type="PANTHER" id="PTHR23003">
    <property type="entry name" value="RNA RECOGNITION MOTIF RRM DOMAIN CONTAINING PROTEIN"/>
    <property type="match status" value="1"/>
</dbReference>
<name>F9WSB0_TRYVY</name>
<dbReference type="Pfam" id="PF00076">
    <property type="entry name" value="RRM_1"/>
    <property type="match status" value="2"/>
</dbReference>
<dbReference type="GO" id="GO:1990904">
    <property type="term" value="C:ribonucleoprotein complex"/>
    <property type="evidence" value="ECO:0007669"/>
    <property type="project" value="TreeGrafter"/>
</dbReference>
<dbReference type="PANTHER" id="PTHR23003:SF3">
    <property type="entry name" value="FI21236P1-RELATED"/>
    <property type="match status" value="1"/>
</dbReference>
<keyword evidence="6" id="KW-1185">Reference proteome</keyword>